<sequence length="218" mass="23568">MTDAQGAAAETVSKGEFAALCGVSPGRVSQWISEGKMTEEALDGVGPRARVRVDIAQAQLRSRIDIGQRFGNGLKTRLRAPLARQPNEPAGATQAPIAPLVDTVEEQIKREKLREIEFKNREALKKELASRGEYCRTIDVRVGYDQVALGMVNVFEGALTDFAQAIAARFEVPQRDVLHLLRGEFRKVRASAAQAARRAGSELPAAIEDDASASAEAA</sequence>
<reference evidence="1 2" key="1">
    <citation type="submission" date="2018-11" db="EMBL/GenBank/DDBJ databases">
        <authorList>
            <person name="Peiro R."/>
            <person name="Begona"/>
            <person name="Cbmso G."/>
            <person name="Lopez M."/>
            <person name="Gonzalez S."/>
            <person name="Sacristan E."/>
            <person name="Castillo E."/>
        </authorList>
    </citation>
    <scope>NUCLEOTIDE SEQUENCE [LARGE SCALE GENOMIC DNA]</scope>
    <source>
        <strain evidence="1">Brev_genome</strain>
    </source>
</reference>
<proteinExistence type="predicted"/>
<dbReference type="RefSeq" id="WP_154725462.1">
    <property type="nucleotide sequence ID" value="NZ_UXHF01000006.1"/>
</dbReference>
<evidence type="ECO:0000313" key="1">
    <source>
        <dbReference type="EMBL" id="VDC51429.1"/>
    </source>
</evidence>
<dbReference type="EMBL" id="UXHF01000006">
    <property type="protein sequence ID" value="VDC51429.1"/>
    <property type="molecule type" value="Genomic_DNA"/>
</dbReference>
<protein>
    <submittedName>
        <fullName evidence="1">Uncharacterized protein</fullName>
    </submittedName>
</protein>
<comment type="caution">
    <text evidence="1">The sequence shown here is derived from an EMBL/GenBank/DDBJ whole genome shotgun (WGS) entry which is preliminary data.</text>
</comment>
<dbReference type="Proteomes" id="UP000289220">
    <property type="component" value="Unassembled WGS sequence"/>
</dbReference>
<evidence type="ECO:0000313" key="2">
    <source>
        <dbReference type="Proteomes" id="UP000289220"/>
    </source>
</evidence>
<keyword evidence="2" id="KW-1185">Reference proteome</keyword>
<name>A0A7Z8Y5U9_9CAUL</name>
<accession>A0A7Z8Y5U9</accession>
<organism evidence="1 2">
    <name type="scientific">Brevundimonas mediterranea</name>
    <dbReference type="NCBI Taxonomy" id="74329"/>
    <lineage>
        <taxon>Bacteria</taxon>
        <taxon>Pseudomonadati</taxon>
        <taxon>Pseudomonadota</taxon>
        <taxon>Alphaproteobacteria</taxon>
        <taxon>Caulobacterales</taxon>
        <taxon>Caulobacteraceae</taxon>
        <taxon>Brevundimonas</taxon>
    </lineage>
</organism>
<gene>
    <name evidence="1" type="ORF">BREV_BREV_00498</name>
</gene>
<dbReference type="AlphaFoldDB" id="A0A7Z8Y5U9"/>